<dbReference type="InterPro" id="IPR027417">
    <property type="entry name" value="P-loop_NTPase"/>
</dbReference>
<reference evidence="1 2" key="1">
    <citation type="journal article" name="Nat. Commun.">
        <title>Undinarchaeota illuminate DPANN phylogeny and the impact of gene transfer on archaeal evolution.</title>
        <authorList>
            <person name="Dombrowski N."/>
            <person name="Williams T.A."/>
            <person name="Sun J."/>
            <person name="Woodcroft B.J."/>
            <person name="Lee J.H."/>
            <person name="Minh B.Q."/>
            <person name="Rinke C."/>
            <person name="Spang A."/>
        </authorList>
    </citation>
    <scope>NUCLEOTIDE SEQUENCE [LARGE SCALE GENOMIC DNA]</scope>
    <source>
        <strain evidence="1">MAG_bin1129</strain>
    </source>
</reference>
<dbReference type="Proteomes" id="UP000646946">
    <property type="component" value="Unassembled WGS sequence"/>
</dbReference>
<dbReference type="AlphaFoldDB" id="A0A832XIL1"/>
<dbReference type="SUPFAM" id="SSF52540">
    <property type="entry name" value="P-loop containing nucleoside triphosphate hydrolases"/>
    <property type="match status" value="1"/>
</dbReference>
<gene>
    <name evidence="1" type="ORF">H1016_05225</name>
</gene>
<comment type="caution">
    <text evidence="1">The sequence shown here is derived from an EMBL/GenBank/DDBJ whole genome shotgun (WGS) entry which is preliminary data.</text>
</comment>
<keyword evidence="2" id="KW-1185">Reference proteome</keyword>
<proteinExistence type="predicted"/>
<accession>A0A832XIL1</accession>
<name>A0A832XIL1_9ARCH</name>
<evidence type="ECO:0000313" key="2">
    <source>
        <dbReference type="Proteomes" id="UP000646946"/>
    </source>
</evidence>
<evidence type="ECO:0000313" key="1">
    <source>
        <dbReference type="EMBL" id="HIK00906.1"/>
    </source>
</evidence>
<organism evidence="1 2">
    <name type="scientific">Candidatus Naiadarchaeum limnaeum</name>
    <dbReference type="NCBI Taxonomy" id="2756139"/>
    <lineage>
        <taxon>Archaea</taxon>
        <taxon>Candidatus Undinarchaeota</taxon>
        <taxon>Candidatus Undinarchaeia</taxon>
        <taxon>Candidatus Naiadarchaeales</taxon>
        <taxon>Candidatus Naiadarchaeaceae</taxon>
        <taxon>Candidatus Naiadarchaeum</taxon>
    </lineage>
</organism>
<evidence type="ECO:0008006" key="3">
    <source>
        <dbReference type="Google" id="ProtNLM"/>
    </source>
</evidence>
<dbReference type="EMBL" id="DVAB01000044">
    <property type="protein sequence ID" value="HIK00906.1"/>
    <property type="molecule type" value="Genomic_DNA"/>
</dbReference>
<dbReference type="Gene3D" id="3.40.50.300">
    <property type="entry name" value="P-loop containing nucleotide triphosphate hydrolases"/>
    <property type="match status" value="1"/>
</dbReference>
<protein>
    <recommendedName>
        <fullName evidence="3">Thymidylate kinase</fullName>
    </recommendedName>
</protein>
<sequence>MEIAKKIVEFMGMPASGKSTHVDHLCQVLQSLGQNFLVVRDRDVQFKEGMRFAELNRLRFLHLVEQYRIFENSGYKWLIFDRGFLDRTVWPSVDLAANYCTRAEYNGLQRLFRSFQVPPLNHIFLFMITPEEALQRHSHKKNVEAVDKYIMTSKYLRLLYIGYTKLKRRLPAGYIIINGKQKLESNRKIIMRELGLNTAP</sequence>